<dbReference type="OrthoDB" id="2626899at2"/>
<evidence type="ECO:0000313" key="5">
    <source>
        <dbReference type="EMBL" id="RLQ94644.1"/>
    </source>
</evidence>
<reference evidence="5 6" key="1">
    <citation type="submission" date="2018-10" db="EMBL/GenBank/DDBJ databases">
        <title>Falsibacillus sp. genome draft.</title>
        <authorList>
            <person name="Shi S."/>
        </authorList>
    </citation>
    <scope>NUCLEOTIDE SEQUENCE [LARGE SCALE GENOMIC DNA]</scope>
    <source>
        <strain evidence="5 6">GY 10110</strain>
    </source>
</reference>
<protein>
    <submittedName>
        <fullName evidence="5">MarR family transcriptional regulator</fullName>
    </submittedName>
</protein>
<evidence type="ECO:0000259" key="4">
    <source>
        <dbReference type="PROSITE" id="PS50995"/>
    </source>
</evidence>
<dbReference type="InterPro" id="IPR023187">
    <property type="entry name" value="Tscrpt_reg_MarR-type_CS"/>
</dbReference>
<evidence type="ECO:0000313" key="6">
    <source>
        <dbReference type="Proteomes" id="UP000276770"/>
    </source>
</evidence>
<dbReference type="PROSITE" id="PS01117">
    <property type="entry name" value="HTH_MARR_1"/>
    <property type="match status" value="1"/>
</dbReference>
<dbReference type="GO" id="GO:0003677">
    <property type="term" value="F:DNA binding"/>
    <property type="evidence" value="ECO:0007669"/>
    <property type="project" value="UniProtKB-KW"/>
</dbReference>
<keyword evidence="3" id="KW-0804">Transcription</keyword>
<dbReference type="GO" id="GO:0003700">
    <property type="term" value="F:DNA-binding transcription factor activity"/>
    <property type="evidence" value="ECO:0007669"/>
    <property type="project" value="InterPro"/>
</dbReference>
<evidence type="ECO:0000256" key="3">
    <source>
        <dbReference type="ARBA" id="ARBA00023163"/>
    </source>
</evidence>
<feature type="domain" description="HTH marR-type" evidence="4">
    <location>
        <begin position="1"/>
        <end position="136"/>
    </location>
</feature>
<name>A0A3L7JWL4_9BACI</name>
<dbReference type="InterPro" id="IPR036388">
    <property type="entry name" value="WH-like_DNA-bd_sf"/>
</dbReference>
<dbReference type="SMART" id="SM00347">
    <property type="entry name" value="HTH_MARR"/>
    <property type="match status" value="1"/>
</dbReference>
<dbReference type="InterPro" id="IPR036390">
    <property type="entry name" value="WH_DNA-bd_sf"/>
</dbReference>
<comment type="caution">
    <text evidence="5">The sequence shown here is derived from an EMBL/GenBank/DDBJ whole genome shotgun (WGS) entry which is preliminary data.</text>
</comment>
<dbReference type="GO" id="GO:0006950">
    <property type="term" value="P:response to stress"/>
    <property type="evidence" value="ECO:0007669"/>
    <property type="project" value="TreeGrafter"/>
</dbReference>
<gene>
    <name evidence="5" type="ORF">D9X91_14015</name>
</gene>
<dbReference type="PANTHER" id="PTHR33164:SF56">
    <property type="entry name" value="HTH-TYPE TRANSCRIPTIONAL REGULATOR MHQR"/>
    <property type="match status" value="1"/>
</dbReference>
<dbReference type="EMBL" id="RCVZ01000009">
    <property type="protein sequence ID" value="RLQ94644.1"/>
    <property type="molecule type" value="Genomic_DNA"/>
</dbReference>
<keyword evidence="1" id="KW-0805">Transcription regulation</keyword>
<proteinExistence type="predicted"/>
<dbReference type="PANTHER" id="PTHR33164">
    <property type="entry name" value="TRANSCRIPTIONAL REGULATOR, MARR FAMILY"/>
    <property type="match status" value="1"/>
</dbReference>
<dbReference type="AlphaFoldDB" id="A0A3L7JWL4"/>
<dbReference type="InterPro" id="IPR039422">
    <property type="entry name" value="MarR/SlyA-like"/>
</dbReference>
<dbReference type="Pfam" id="PF13463">
    <property type="entry name" value="HTH_27"/>
    <property type="match status" value="1"/>
</dbReference>
<evidence type="ECO:0000256" key="1">
    <source>
        <dbReference type="ARBA" id="ARBA00023015"/>
    </source>
</evidence>
<organism evidence="5 6">
    <name type="scientific">Falsibacillus albus</name>
    <dbReference type="NCBI Taxonomy" id="2478915"/>
    <lineage>
        <taxon>Bacteria</taxon>
        <taxon>Bacillati</taxon>
        <taxon>Bacillota</taxon>
        <taxon>Bacilli</taxon>
        <taxon>Bacillales</taxon>
        <taxon>Bacillaceae</taxon>
        <taxon>Falsibacillus</taxon>
    </lineage>
</organism>
<sequence length="145" mass="16662">MKEAIAKEYVALIPNLFSSFSELNQGVVQLSHIQNHVVEYLFMQQKALNLKDISAGLNIAKQQLKNVIKELEADEFVIKEPDPYDKRAVLVSLTAKGNEVQEKKWADIYEKLSGNITKLDEEEQIDLHYALHKVNVLLKKMEERP</sequence>
<dbReference type="Proteomes" id="UP000276770">
    <property type="component" value="Unassembled WGS sequence"/>
</dbReference>
<keyword evidence="6" id="KW-1185">Reference proteome</keyword>
<dbReference type="PROSITE" id="PS50995">
    <property type="entry name" value="HTH_MARR_2"/>
    <property type="match status" value="1"/>
</dbReference>
<keyword evidence="2" id="KW-0238">DNA-binding</keyword>
<dbReference type="RefSeq" id="WP_121681257.1">
    <property type="nucleotide sequence ID" value="NZ_RCVZ01000009.1"/>
</dbReference>
<accession>A0A3L7JWL4</accession>
<dbReference type="SUPFAM" id="SSF46785">
    <property type="entry name" value="Winged helix' DNA-binding domain"/>
    <property type="match status" value="1"/>
</dbReference>
<evidence type="ECO:0000256" key="2">
    <source>
        <dbReference type="ARBA" id="ARBA00023125"/>
    </source>
</evidence>
<dbReference type="InterPro" id="IPR000835">
    <property type="entry name" value="HTH_MarR-typ"/>
</dbReference>
<dbReference type="Gene3D" id="1.10.10.10">
    <property type="entry name" value="Winged helix-like DNA-binding domain superfamily/Winged helix DNA-binding domain"/>
    <property type="match status" value="1"/>
</dbReference>